<sequence length="269" mass="29875">MSFQLEYSSDAYDVEVGNGVIEIDSPFNIGLNYSYPSGSNLRAFVIGGREIGFQYSFTLDPKKRRQPGGLDAAPMPILGRDAATFADMQLNDRRALTVARDQLAKVLQDDGIDLEAFRVQAGRATVRIQNNRWDVEAQAIGRTARAMANTLPSNIETFVIIPQVRGVANSTITLQRSDLEELDTDYDGAWRSLARTRIDDAPISDRDGEVPGLYPKFTYGLGPYLTFSFFDPNEPVRYEVGAQFSFTYAPRPGLTFGRPVPPAAGRQYR</sequence>
<keyword evidence="2" id="KW-1185">Reference proteome</keyword>
<gene>
    <name evidence="1" type="ORF">ACERZ8_21235</name>
</gene>
<dbReference type="EMBL" id="JBHDIY010000004">
    <property type="protein sequence ID" value="MFL4472280.1"/>
    <property type="molecule type" value="Genomic_DNA"/>
</dbReference>
<reference evidence="1 2" key="1">
    <citation type="submission" date="2024-08" db="EMBL/GenBank/DDBJ databases">
        <title>Tateyamaria sp. nov., isolated from marine algae.</title>
        <authorList>
            <person name="Choi B.J."/>
            <person name="Kim J.M."/>
            <person name="Lee J.K."/>
            <person name="Choi D.G."/>
            <person name="Bayburt H."/>
            <person name="Baek J.H."/>
            <person name="Han D.M."/>
            <person name="Jeon C.O."/>
        </authorList>
    </citation>
    <scope>NUCLEOTIDE SEQUENCE [LARGE SCALE GENOMIC DNA]</scope>
    <source>
        <strain evidence="1 2">KMU-156</strain>
    </source>
</reference>
<comment type="caution">
    <text evidence="1">The sequence shown here is derived from an EMBL/GenBank/DDBJ whole genome shotgun (WGS) entry which is preliminary data.</text>
</comment>
<accession>A0ABW8UZN3</accession>
<proteinExistence type="predicted"/>
<name>A0ABW8UZN3_9RHOB</name>
<dbReference type="RefSeq" id="WP_407594436.1">
    <property type="nucleotide sequence ID" value="NZ_JBHDIY010000004.1"/>
</dbReference>
<dbReference type="Pfam" id="PF06082">
    <property type="entry name" value="YjbH"/>
    <property type="match status" value="1"/>
</dbReference>
<dbReference type="Proteomes" id="UP001627408">
    <property type="component" value="Unassembled WGS sequence"/>
</dbReference>
<organism evidence="1 2">
    <name type="scientific">Tateyamaria armeniaca</name>
    <dbReference type="NCBI Taxonomy" id="2518930"/>
    <lineage>
        <taxon>Bacteria</taxon>
        <taxon>Pseudomonadati</taxon>
        <taxon>Pseudomonadota</taxon>
        <taxon>Alphaproteobacteria</taxon>
        <taxon>Rhodobacterales</taxon>
        <taxon>Roseobacteraceae</taxon>
        <taxon>Tateyamaria</taxon>
    </lineage>
</organism>
<evidence type="ECO:0000313" key="2">
    <source>
        <dbReference type="Proteomes" id="UP001627408"/>
    </source>
</evidence>
<protein>
    <submittedName>
        <fullName evidence="1">YjbH domain-containing protein</fullName>
    </submittedName>
</protein>
<dbReference type="InterPro" id="IPR010344">
    <property type="entry name" value="YbjH"/>
</dbReference>
<evidence type="ECO:0000313" key="1">
    <source>
        <dbReference type="EMBL" id="MFL4472280.1"/>
    </source>
</evidence>